<evidence type="ECO:0000256" key="6">
    <source>
        <dbReference type="ARBA" id="ARBA00022777"/>
    </source>
</evidence>
<dbReference type="PANTHER" id="PTHR10196">
    <property type="entry name" value="SUGAR KINASE"/>
    <property type="match status" value="1"/>
</dbReference>
<dbReference type="WBParaSite" id="SMUV_0000574901-mRNA-1">
    <property type="protein sequence ID" value="SMUV_0000574901-mRNA-1"/>
    <property type="gene ID" value="SMUV_0000574901"/>
</dbReference>
<dbReference type="PROSITE" id="PS00445">
    <property type="entry name" value="FGGY_KINASES_2"/>
    <property type="match status" value="1"/>
</dbReference>
<evidence type="ECO:0000256" key="12">
    <source>
        <dbReference type="RuleBase" id="RU003733"/>
    </source>
</evidence>
<evidence type="ECO:0000256" key="9">
    <source>
        <dbReference type="ARBA" id="ARBA00043149"/>
    </source>
</evidence>
<evidence type="ECO:0000256" key="2">
    <source>
        <dbReference type="ARBA" id="ARBA00009156"/>
    </source>
</evidence>
<keyword evidence="4 12" id="KW-0808">Transferase</keyword>
<dbReference type="InterPro" id="IPR018483">
    <property type="entry name" value="Carb_kinase_FGGY_CS"/>
</dbReference>
<dbReference type="Proteomes" id="UP000046393">
    <property type="component" value="Unplaced"/>
</dbReference>
<comment type="pathway">
    <text evidence="1">Polyol metabolism; glycerol degradation via glycerol kinase pathway; sn-glycerol 3-phosphate from glycerol: step 1/1.</text>
</comment>
<sequence>MDYVGAIDQGTSSTRFLIFNTKTWKIVSSHQIEINQVFPHPGWVEIDPYEISTSVTKCIEVALKKLNEISGDNVASQLRAVGITNQRETTILWDKESGKPLYNAIVWLDNRTAKTAELLIKTIPGKDADYFKKITGLPIHPYFSALKIRWLLENVEAVRRAKDKGTLMFGNVDSWIVWNLTGKHVTDVTNASRTLLFDLEKAEWSSEMCDFFGIPMSILPEVHSSAENYGQIISSALKDVPVTGILGDQQASLVGHFCLKPGDIKNTYGTGTFMLCNVGTKPIFSNDGLLSTIAFQLGKNKQICYALEGSGSIGGNVIRFLRDNLNFYEASDCEKLAKSVKDCGGVVFVPCFTGLFSPYWDASARGALFGVTQYTNKAHITRAALEAVCYQSADLLDAVSKSLPTDCRIKALKVHF</sequence>
<dbReference type="InterPro" id="IPR043129">
    <property type="entry name" value="ATPase_NBD"/>
</dbReference>
<dbReference type="GO" id="GO:0005524">
    <property type="term" value="F:ATP binding"/>
    <property type="evidence" value="ECO:0007669"/>
    <property type="project" value="UniProtKB-KW"/>
</dbReference>
<keyword evidence="7" id="KW-0319">Glycerol metabolism</keyword>
<dbReference type="EC" id="2.7.1.30" evidence="3"/>
<organism evidence="15 16">
    <name type="scientific">Syphacia muris</name>
    <dbReference type="NCBI Taxonomy" id="451379"/>
    <lineage>
        <taxon>Eukaryota</taxon>
        <taxon>Metazoa</taxon>
        <taxon>Ecdysozoa</taxon>
        <taxon>Nematoda</taxon>
        <taxon>Chromadorea</taxon>
        <taxon>Rhabditida</taxon>
        <taxon>Spirurina</taxon>
        <taxon>Oxyuridomorpha</taxon>
        <taxon>Oxyuroidea</taxon>
        <taxon>Oxyuridae</taxon>
        <taxon>Syphacia</taxon>
    </lineage>
</organism>
<evidence type="ECO:0000259" key="13">
    <source>
        <dbReference type="Pfam" id="PF00370"/>
    </source>
</evidence>
<dbReference type="SUPFAM" id="SSF53067">
    <property type="entry name" value="Actin-like ATPase domain"/>
    <property type="match status" value="2"/>
</dbReference>
<keyword evidence="5" id="KW-0547">Nucleotide-binding</keyword>
<feature type="domain" description="Carbohydrate kinase FGGY C-terminal" evidence="14">
    <location>
        <begin position="266"/>
        <end position="402"/>
    </location>
</feature>
<comment type="similarity">
    <text evidence="2 12">Belongs to the FGGY kinase family.</text>
</comment>
<comment type="catalytic activity">
    <reaction evidence="10">
        <text>glycerol + ATP = sn-glycerol 3-phosphate + ADP + H(+)</text>
        <dbReference type="Rhea" id="RHEA:21644"/>
        <dbReference type="ChEBI" id="CHEBI:15378"/>
        <dbReference type="ChEBI" id="CHEBI:17754"/>
        <dbReference type="ChEBI" id="CHEBI:30616"/>
        <dbReference type="ChEBI" id="CHEBI:57597"/>
        <dbReference type="ChEBI" id="CHEBI:456216"/>
        <dbReference type="EC" id="2.7.1.30"/>
    </reaction>
</comment>
<dbReference type="Gene3D" id="3.30.420.40">
    <property type="match status" value="2"/>
</dbReference>
<evidence type="ECO:0000313" key="16">
    <source>
        <dbReference type="WBParaSite" id="SMUV_0000574901-mRNA-1"/>
    </source>
</evidence>
<dbReference type="UniPathway" id="UPA00618">
    <property type="reaction ID" value="UER00672"/>
</dbReference>
<proteinExistence type="inferred from homology"/>
<evidence type="ECO:0000256" key="3">
    <source>
        <dbReference type="ARBA" id="ARBA00012099"/>
    </source>
</evidence>
<dbReference type="FunFam" id="3.30.420.40:FF:000177">
    <property type="entry name" value="Glycerol kinase"/>
    <property type="match status" value="1"/>
</dbReference>
<name>A0A0N5AME3_9BILA</name>
<keyword evidence="15" id="KW-1185">Reference proteome</keyword>
<evidence type="ECO:0000259" key="14">
    <source>
        <dbReference type="Pfam" id="PF02782"/>
    </source>
</evidence>
<evidence type="ECO:0000256" key="4">
    <source>
        <dbReference type="ARBA" id="ARBA00022679"/>
    </source>
</evidence>
<dbReference type="GO" id="GO:0046167">
    <property type="term" value="P:glycerol-3-phosphate biosynthetic process"/>
    <property type="evidence" value="ECO:0007669"/>
    <property type="project" value="TreeGrafter"/>
</dbReference>
<dbReference type="AlphaFoldDB" id="A0A0N5AME3"/>
<dbReference type="InterPro" id="IPR018485">
    <property type="entry name" value="FGGY_C"/>
</dbReference>
<feature type="domain" description="Carbohydrate kinase FGGY N-terminal" evidence="13">
    <location>
        <begin position="3"/>
        <end position="255"/>
    </location>
</feature>
<dbReference type="GO" id="GO:0006641">
    <property type="term" value="P:triglyceride metabolic process"/>
    <property type="evidence" value="ECO:0007669"/>
    <property type="project" value="TreeGrafter"/>
</dbReference>
<evidence type="ECO:0000256" key="8">
    <source>
        <dbReference type="ARBA" id="ARBA00022840"/>
    </source>
</evidence>
<dbReference type="STRING" id="451379.A0A0N5AME3"/>
<dbReference type="NCBIfam" id="NF000756">
    <property type="entry name" value="PRK00047.1"/>
    <property type="match status" value="1"/>
</dbReference>
<keyword evidence="8" id="KW-0067">ATP-binding</keyword>
<protein>
    <recommendedName>
        <fullName evidence="11">Probable glycerol kinase</fullName>
        <ecNumber evidence="3">2.7.1.30</ecNumber>
    </recommendedName>
    <alternativeName>
        <fullName evidence="9">ATP:glycerol 3-phosphotransferase</fullName>
    </alternativeName>
</protein>
<dbReference type="GO" id="GO:0004370">
    <property type="term" value="F:glycerol kinase activity"/>
    <property type="evidence" value="ECO:0007669"/>
    <property type="project" value="UniProtKB-EC"/>
</dbReference>
<evidence type="ECO:0000256" key="10">
    <source>
        <dbReference type="ARBA" id="ARBA00052101"/>
    </source>
</evidence>
<evidence type="ECO:0000256" key="5">
    <source>
        <dbReference type="ARBA" id="ARBA00022741"/>
    </source>
</evidence>
<dbReference type="InterPro" id="IPR018484">
    <property type="entry name" value="FGGY_N"/>
</dbReference>
<dbReference type="Pfam" id="PF00370">
    <property type="entry name" value="FGGY_N"/>
    <property type="match status" value="1"/>
</dbReference>
<accession>A0A0N5AME3</accession>
<dbReference type="Pfam" id="PF02782">
    <property type="entry name" value="FGGY_C"/>
    <property type="match status" value="1"/>
</dbReference>
<evidence type="ECO:0000256" key="11">
    <source>
        <dbReference type="ARBA" id="ARBA00071571"/>
    </source>
</evidence>
<evidence type="ECO:0000256" key="1">
    <source>
        <dbReference type="ARBA" id="ARBA00005190"/>
    </source>
</evidence>
<evidence type="ECO:0000313" key="15">
    <source>
        <dbReference type="Proteomes" id="UP000046393"/>
    </source>
</evidence>
<reference evidence="16" key="1">
    <citation type="submission" date="2017-02" db="UniProtKB">
        <authorList>
            <consortium name="WormBaseParasite"/>
        </authorList>
    </citation>
    <scope>IDENTIFICATION</scope>
</reference>
<dbReference type="GO" id="GO:0019563">
    <property type="term" value="P:glycerol catabolic process"/>
    <property type="evidence" value="ECO:0007669"/>
    <property type="project" value="UniProtKB-UniPathway"/>
</dbReference>
<dbReference type="GO" id="GO:0005739">
    <property type="term" value="C:mitochondrion"/>
    <property type="evidence" value="ECO:0007669"/>
    <property type="project" value="TreeGrafter"/>
</dbReference>
<keyword evidence="6 12" id="KW-0418">Kinase</keyword>
<dbReference type="PANTHER" id="PTHR10196:SF69">
    <property type="entry name" value="GLYCEROL KINASE"/>
    <property type="match status" value="1"/>
</dbReference>
<dbReference type="PROSITE" id="PS00933">
    <property type="entry name" value="FGGY_KINASES_1"/>
    <property type="match status" value="1"/>
</dbReference>
<evidence type="ECO:0000256" key="7">
    <source>
        <dbReference type="ARBA" id="ARBA00022798"/>
    </source>
</evidence>